<sequence>MGNAVFSRKIVVLLLGLTLGFGLLPLNFSTRDAQAANYPLGEEMVANGSFESLTNGFPSNWTAINGTQASMTVDTSQTTHGGRALKITDTAGSCNGGTQSSCEVGVKSDPIAIRYGDTYTAEVRAYVSQGQVRMMVRTYDSDHNPSTQLYVADSTLDAGWQTVSITFTPPESHSATAVILVYERSTTAPTQATIDEVSLKLSGDLVHNGGFELIPTPSNGFPIGWVPLNNVAPSSVSMSYVPANVSAGSGSVMIVDNSGGEPYGDVGLKAPPISIRPGETFDIKAKVKVAEGNVMVLARSSNGSGQYEQSYGFRTAAAGWQTIAFSHTPVDPDASTLVLEIYGRDTDNSDGWKTTAYVDEVSVTRSGLLYNPSFEEGTGTWPEGWSVSGTPASGTAWVTAPHPIDHGTKAVRIAQSSVQLHSIPVKHKLLAINGSYSGATYTAEVKTKVTSGKATLTLQYLNAAGYPIENSVTAQANAAPQWQTLKATLKPPNYAETVRVVLSVEGASADAVFDSAELRFGWPITAAGDKTMPFRPADQSSAEQNPPDFSWTYVDGADRYELQIATNASFDKDSIIYEHANIPVNVYNLPRTLTAGTAYYWRVRYHATQGSAWSDVRQFSIKSNAHAFTVPDIETMIHAVPSARPRILTTPGTLQAFKAKKDNVGMPIFDFVKARIDDMIARNTDSNPNNNHPLPSDPTSDTWDATSGESTTIIAGSLMYLITGEPQYLEFTKTRLMNIIGWDPNGATSYQNDDRSFREIVLAAAVAYDWLNATGNFTAAERQELLTAIHTRTQTLYGDILDDSSLYKSPYNSHGGTAAGYVAIIATAMMHETAIVNGVSMHDAAKEWFRKAVPVRINMYPPIGGEQGGWASGTGYWGVSHLADKRVADVLKAATGVDLYKKAFSINEQNMVPYFWPIGSPAGNFGDSAEEPMKGETVSLLRRQAEMYANPIAQWYASAARVQVDPYRLFAYPYGTTTVGKLPPFALPPARWQKDVGWVAMHSSLYDPDRISLTFKSSPYGSYNHSHADQNGFTINAFGEKLAIDAGYYDDYASPYHNNYYRTTLAHNAITYKSSATGVSMGQKTDDLKATGRIAGFASIGAFDGTVGDATAAYNQDANLPGLDLARRGIIYVKPNAFVMIDKLDAKAASSASFEYLLHADSNLTINGQEATIEKNNAKMKARIQYPAILNATTTVNFETASGTPITPNFATPKPLQKHAKFTFPSATSQTIISTYQPYRDAPAPGVITTQTHLDANNQPYYQRLSFADGTMVYVRLAGSGLVKVNDNFKFDGMAAAVRGNSVMLLDGVRLEKDGVALIESSANVPATVALNASEVSISGDAARLQVTINTSATTLIDETYTAVDMNETDGMIKRGVHWSKSANAMTINTESGRHFWLSNVSAPGPKPSENVTLTVKVDGQIIGEHSLPAHGTYAGGTASYGQLTSIPAGTYTIISAPPGLIFDKEGAASGRKTLSGSPWVILDGASGGMLELQTAP</sequence>
<comment type="caution">
    <text evidence="10">The sequence shown here is derived from an EMBL/GenBank/DDBJ whole genome shotgun (WGS) entry which is preliminary data.</text>
</comment>
<evidence type="ECO:0000256" key="6">
    <source>
        <dbReference type="SAM" id="MobiDB-lite"/>
    </source>
</evidence>
<dbReference type="RefSeq" id="WP_148927402.1">
    <property type="nucleotide sequence ID" value="NZ_VNHS01000001.1"/>
</dbReference>
<dbReference type="Pfam" id="PF07940">
    <property type="entry name" value="Hepar_II_III_C"/>
    <property type="match status" value="1"/>
</dbReference>
<keyword evidence="3" id="KW-0574">Periplasm</keyword>
<proteinExistence type="predicted"/>
<dbReference type="Gene3D" id="2.70.98.70">
    <property type="match status" value="1"/>
</dbReference>
<dbReference type="InterPro" id="IPR012480">
    <property type="entry name" value="Hepar_II_III_C"/>
</dbReference>
<evidence type="ECO:0000313" key="11">
    <source>
        <dbReference type="Proteomes" id="UP000323257"/>
    </source>
</evidence>
<organism evidence="10 11">
    <name type="scientific">Paenibacillus methanolicus</name>
    <dbReference type="NCBI Taxonomy" id="582686"/>
    <lineage>
        <taxon>Bacteria</taxon>
        <taxon>Bacillati</taxon>
        <taxon>Bacillota</taxon>
        <taxon>Bacilli</taxon>
        <taxon>Bacillales</taxon>
        <taxon>Paenibacillaceae</taxon>
        <taxon>Paenibacillus</taxon>
    </lineage>
</organism>
<feature type="domain" description="CBM-cenC" evidence="7">
    <location>
        <begin position="367"/>
        <end position="504"/>
    </location>
</feature>
<keyword evidence="11" id="KW-1185">Reference proteome</keyword>
<dbReference type="EMBL" id="VNHS01000001">
    <property type="protein sequence ID" value="TYP79329.1"/>
    <property type="molecule type" value="Genomic_DNA"/>
</dbReference>
<keyword evidence="5" id="KW-0456">Lyase</keyword>
<evidence type="ECO:0000313" key="10">
    <source>
        <dbReference type="EMBL" id="TYP79329.1"/>
    </source>
</evidence>
<dbReference type="OrthoDB" id="9772435at2"/>
<evidence type="ECO:0000259" key="7">
    <source>
        <dbReference type="Pfam" id="PF02018"/>
    </source>
</evidence>
<dbReference type="Gene3D" id="2.60.120.260">
    <property type="entry name" value="Galactose-binding domain-like"/>
    <property type="match status" value="3"/>
</dbReference>
<name>A0A5S5CHQ6_9BACL</name>
<dbReference type="GO" id="GO:0016798">
    <property type="term" value="F:hydrolase activity, acting on glycosyl bonds"/>
    <property type="evidence" value="ECO:0007669"/>
    <property type="project" value="InterPro"/>
</dbReference>
<dbReference type="Proteomes" id="UP000323257">
    <property type="component" value="Unassembled WGS sequence"/>
</dbReference>
<feature type="compositionally biased region" description="Polar residues" evidence="6">
    <location>
        <begin position="683"/>
        <end position="706"/>
    </location>
</feature>
<dbReference type="InterPro" id="IPR008979">
    <property type="entry name" value="Galactose-bd-like_sf"/>
</dbReference>
<feature type="domain" description="CBM-cenC" evidence="7">
    <location>
        <begin position="43"/>
        <end position="181"/>
    </location>
</feature>
<dbReference type="PANTHER" id="PTHR39210:SF1">
    <property type="entry name" value="HEPARIN-SULFATE LYASE"/>
    <property type="match status" value="1"/>
</dbReference>
<feature type="domain" description="Heparinase II/III-like C-terminal" evidence="8">
    <location>
        <begin position="988"/>
        <end position="1177"/>
    </location>
</feature>
<protein>
    <submittedName>
        <fullName evidence="10">Carbohydrate binding protein</fullName>
    </submittedName>
</protein>
<comment type="subcellular location">
    <subcellularLocation>
        <location evidence="1">Periplasm</location>
    </subcellularLocation>
</comment>
<accession>A0A5S5CHQ6</accession>
<dbReference type="Gene3D" id="1.50.10.100">
    <property type="entry name" value="Chondroitin AC/alginate lyase"/>
    <property type="match status" value="1"/>
</dbReference>
<gene>
    <name evidence="10" type="ORF">BCM02_101447</name>
</gene>
<evidence type="ECO:0000256" key="4">
    <source>
        <dbReference type="ARBA" id="ARBA00022801"/>
    </source>
</evidence>
<dbReference type="Pfam" id="PF16332">
    <property type="entry name" value="DUF4962"/>
    <property type="match status" value="1"/>
</dbReference>
<evidence type="ECO:0000259" key="8">
    <source>
        <dbReference type="Pfam" id="PF07940"/>
    </source>
</evidence>
<reference evidence="10 11" key="1">
    <citation type="submission" date="2019-07" db="EMBL/GenBank/DDBJ databases">
        <title>Genomic Encyclopedia of Type Strains, Phase III (KMG-III): the genomes of soil and plant-associated and newly described type strains.</title>
        <authorList>
            <person name="Whitman W."/>
        </authorList>
    </citation>
    <scope>NUCLEOTIDE SEQUENCE [LARGE SCALE GENOMIC DNA]</scope>
    <source>
        <strain evidence="10 11">BL24</strain>
    </source>
</reference>
<dbReference type="SUPFAM" id="SSF49785">
    <property type="entry name" value="Galactose-binding domain-like"/>
    <property type="match status" value="2"/>
</dbReference>
<dbReference type="InterPro" id="IPR032518">
    <property type="entry name" value="HepII_N"/>
</dbReference>
<feature type="region of interest" description="Disordered" evidence="6">
    <location>
        <begin position="682"/>
        <end position="706"/>
    </location>
</feature>
<feature type="domain" description="Heparinase II N-terminal" evidence="9">
    <location>
        <begin position="556"/>
        <end position="959"/>
    </location>
</feature>
<evidence type="ECO:0000256" key="1">
    <source>
        <dbReference type="ARBA" id="ARBA00004418"/>
    </source>
</evidence>
<evidence type="ECO:0000256" key="3">
    <source>
        <dbReference type="ARBA" id="ARBA00022764"/>
    </source>
</evidence>
<dbReference type="Pfam" id="PF02018">
    <property type="entry name" value="CBM_4_9"/>
    <property type="match status" value="2"/>
</dbReference>
<dbReference type="SUPFAM" id="SSF48230">
    <property type="entry name" value="Chondroitin AC/alginate lyase"/>
    <property type="match status" value="1"/>
</dbReference>
<dbReference type="Gene3D" id="2.60.40.10">
    <property type="entry name" value="Immunoglobulins"/>
    <property type="match status" value="1"/>
</dbReference>
<keyword evidence="2" id="KW-0732">Signal</keyword>
<keyword evidence="4" id="KW-0378">Hydrolase</keyword>
<dbReference type="GO" id="GO:0042597">
    <property type="term" value="C:periplasmic space"/>
    <property type="evidence" value="ECO:0007669"/>
    <property type="project" value="UniProtKB-SubCell"/>
</dbReference>
<evidence type="ECO:0000256" key="2">
    <source>
        <dbReference type="ARBA" id="ARBA00022729"/>
    </source>
</evidence>
<evidence type="ECO:0000256" key="5">
    <source>
        <dbReference type="ARBA" id="ARBA00023239"/>
    </source>
</evidence>
<dbReference type="PANTHER" id="PTHR39210">
    <property type="entry name" value="HEPARIN-SULFATE LYASE"/>
    <property type="match status" value="1"/>
</dbReference>
<evidence type="ECO:0000259" key="9">
    <source>
        <dbReference type="Pfam" id="PF16332"/>
    </source>
</evidence>
<dbReference type="InterPro" id="IPR008929">
    <property type="entry name" value="Chondroitin_lyas"/>
</dbReference>
<dbReference type="GO" id="GO:0016829">
    <property type="term" value="F:lyase activity"/>
    <property type="evidence" value="ECO:0007669"/>
    <property type="project" value="UniProtKB-KW"/>
</dbReference>
<dbReference type="InterPro" id="IPR013783">
    <property type="entry name" value="Ig-like_fold"/>
</dbReference>
<dbReference type="InterPro" id="IPR003305">
    <property type="entry name" value="CenC_carb-bd"/>
</dbReference>